<evidence type="ECO:0000313" key="3">
    <source>
        <dbReference type="Proteomes" id="UP000772434"/>
    </source>
</evidence>
<protein>
    <submittedName>
        <fullName evidence="2">Uncharacterized protein</fullName>
    </submittedName>
</protein>
<dbReference type="EMBL" id="JADNRY010000043">
    <property type="protein sequence ID" value="KAF9070193.1"/>
    <property type="molecule type" value="Genomic_DNA"/>
</dbReference>
<dbReference type="OrthoDB" id="2965364at2759"/>
<feature type="compositionally biased region" description="Acidic residues" evidence="1">
    <location>
        <begin position="1"/>
        <end position="14"/>
    </location>
</feature>
<proteinExistence type="predicted"/>
<evidence type="ECO:0000256" key="1">
    <source>
        <dbReference type="SAM" id="MobiDB-lite"/>
    </source>
</evidence>
<dbReference type="Proteomes" id="UP000772434">
    <property type="component" value="Unassembled WGS sequence"/>
</dbReference>
<feature type="region of interest" description="Disordered" evidence="1">
    <location>
        <begin position="1"/>
        <end position="29"/>
    </location>
</feature>
<sequence>MSQDENTVEIDTEDVSSSSKKSQTVHTPSAEETKIDDFIVQLLETYKCEDDTCQAKHCFVEGNSVHVPLTMNAFRLWASAMVLVFTEKNGLALFCDVFCNVDYQQIMDSHQILSSCISGIHVHQPPEEAYKPDRFFPWPRVAHREGVDMEHPPAGPKFSSQANNNDINDIALLACRRVGLLPQQQQPHITVNLAGLPDLLQRQPLQNLATNANTAQQPPPRPR</sequence>
<keyword evidence="3" id="KW-1185">Reference proteome</keyword>
<name>A0A9P5PUF5_9AGAR</name>
<gene>
    <name evidence="2" type="ORF">BDP27DRAFT_1420213</name>
</gene>
<accession>A0A9P5PUF5</accession>
<evidence type="ECO:0000313" key="2">
    <source>
        <dbReference type="EMBL" id="KAF9070193.1"/>
    </source>
</evidence>
<organism evidence="2 3">
    <name type="scientific">Rhodocollybia butyracea</name>
    <dbReference type="NCBI Taxonomy" id="206335"/>
    <lineage>
        <taxon>Eukaryota</taxon>
        <taxon>Fungi</taxon>
        <taxon>Dikarya</taxon>
        <taxon>Basidiomycota</taxon>
        <taxon>Agaricomycotina</taxon>
        <taxon>Agaricomycetes</taxon>
        <taxon>Agaricomycetidae</taxon>
        <taxon>Agaricales</taxon>
        <taxon>Marasmiineae</taxon>
        <taxon>Omphalotaceae</taxon>
        <taxon>Rhodocollybia</taxon>
    </lineage>
</organism>
<feature type="compositionally biased region" description="Polar residues" evidence="1">
    <location>
        <begin position="15"/>
        <end position="27"/>
    </location>
</feature>
<dbReference type="AlphaFoldDB" id="A0A9P5PUF5"/>
<reference evidence="2" key="1">
    <citation type="submission" date="2020-11" db="EMBL/GenBank/DDBJ databases">
        <authorList>
            <consortium name="DOE Joint Genome Institute"/>
            <person name="Ahrendt S."/>
            <person name="Riley R."/>
            <person name="Andreopoulos W."/>
            <person name="Labutti K."/>
            <person name="Pangilinan J."/>
            <person name="Ruiz-Duenas F.J."/>
            <person name="Barrasa J.M."/>
            <person name="Sanchez-Garcia M."/>
            <person name="Camarero S."/>
            <person name="Miyauchi S."/>
            <person name="Serrano A."/>
            <person name="Linde D."/>
            <person name="Babiker R."/>
            <person name="Drula E."/>
            <person name="Ayuso-Fernandez I."/>
            <person name="Pacheco R."/>
            <person name="Padilla G."/>
            <person name="Ferreira P."/>
            <person name="Barriuso J."/>
            <person name="Kellner H."/>
            <person name="Castanera R."/>
            <person name="Alfaro M."/>
            <person name="Ramirez L."/>
            <person name="Pisabarro A.G."/>
            <person name="Kuo A."/>
            <person name="Tritt A."/>
            <person name="Lipzen A."/>
            <person name="He G."/>
            <person name="Yan M."/>
            <person name="Ng V."/>
            <person name="Cullen D."/>
            <person name="Martin F."/>
            <person name="Rosso M.-N."/>
            <person name="Henrissat B."/>
            <person name="Hibbett D."/>
            <person name="Martinez A.T."/>
            <person name="Grigoriev I.V."/>
        </authorList>
    </citation>
    <scope>NUCLEOTIDE SEQUENCE</scope>
    <source>
        <strain evidence="2">AH 40177</strain>
    </source>
</reference>
<comment type="caution">
    <text evidence="2">The sequence shown here is derived from an EMBL/GenBank/DDBJ whole genome shotgun (WGS) entry which is preliminary data.</text>
</comment>